<evidence type="ECO:0000259" key="4">
    <source>
        <dbReference type="SMART" id="SM00642"/>
    </source>
</evidence>
<dbReference type="Pfam" id="PF00128">
    <property type="entry name" value="Alpha-amylase"/>
    <property type="match status" value="1"/>
</dbReference>
<evidence type="ECO:0000256" key="1">
    <source>
        <dbReference type="ARBA" id="ARBA00008061"/>
    </source>
</evidence>
<name>A0A0D5NEU4_9BACL</name>
<sequence>MLKEALLHIADHPFAFAVGDHELKVRLRMKKGDAIRCSILHGDRYQSEGLESAMEISKVAWDDLYDYFEGVIVSPTKRVRYLFHLTGSDGQHLWYGEKGIAANREGAGFFQFAYIAKQDRFVIPDWVHDGIVYQIFPERFRNGDSSNDSEGTLEWNEPLTDWNVYYGGDLAGIIDKLSYLDELGVNVIFMTPLFASTSNHKYNTTDYYRIDPQFGDIQTAKLLVAEAHRRGMKVIFDAVFNHCGDTFFAFQDVLANGGSSKYADWFFIDEFPVQQQPKVNYETFANNIANMPKLNTSHPEVREYLLNIARYWIEEAGIDGWRLDVANEVDHDFWRAFRKVVKAANPEAVIIGEVWNDSRAWLRGDQFDGVMNYLFKEALIDFFAKQNIGVRSFNSRLTHSRMIYADQANAAMFNLIDSHDTERFITSCAKGGMGWNVGLHTLERMKLAAFFQLTYIGMPMIYYGDEVGMDGENDPYCRKPMVWDESLQNRELFEHYQTIIKLRKSHPELRRGHFETWVEDELRNVYGYIRKWGDEVAGMLINNSPREQEVNVSFFWKADGGTAVELLSGQQINVAGDMTVSLAPYGYMVFK</sequence>
<dbReference type="OrthoDB" id="9805159at2"/>
<dbReference type="Gene3D" id="2.60.40.1180">
    <property type="entry name" value="Golgi alpha-mannosidase II"/>
    <property type="match status" value="1"/>
</dbReference>
<dbReference type="Gene3D" id="3.20.20.80">
    <property type="entry name" value="Glycosidases"/>
    <property type="match status" value="1"/>
</dbReference>
<gene>
    <name evidence="5" type="ORF">VN24_00885</name>
</gene>
<dbReference type="Pfam" id="PF02903">
    <property type="entry name" value="Alpha-amylase_N"/>
    <property type="match status" value="1"/>
</dbReference>
<evidence type="ECO:0000313" key="6">
    <source>
        <dbReference type="Proteomes" id="UP000032633"/>
    </source>
</evidence>
<dbReference type="SUPFAM" id="SSF81296">
    <property type="entry name" value="E set domains"/>
    <property type="match status" value="1"/>
</dbReference>
<evidence type="ECO:0000313" key="5">
    <source>
        <dbReference type="EMBL" id="AJY73443.1"/>
    </source>
</evidence>
<dbReference type="InterPro" id="IPR017853">
    <property type="entry name" value="GH"/>
</dbReference>
<reference evidence="6" key="2">
    <citation type="submission" date="2015-03" db="EMBL/GenBank/DDBJ databases">
        <title>Genome sequence of Paenibacillus beijingensis strain DSM 24997T.</title>
        <authorList>
            <person name="Kwak Y."/>
            <person name="Shin J.-H."/>
        </authorList>
    </citation>
    <scope>NUCLEOTIDE SEQUENCE [LARGE SCALE GENOMIC DNA]</scope>
    <source>
        <strain evidence="6">DSM 24997</strain>
    </source>
</reference>
<dbReference type="RefSeq" id="WP_045668878.1">
    <property type="nucleotide sequence ID" value="NZ_CP011058.1"/>
</dbReference>
<dbReference type="HOGENOM" id="CLU_006462_6_2_9"/>
<protein>
    <recommendedName>
        <fullName evidence="4">Glycosyl hydrolase family 13 catalytic domain-containing protein</fullName>
    </recommendedName>
</protein>
<dbReference type="CDD" id="cd02857">
    <property type="entry name" value="E_set_CDase_PDE_N"/>
    <property type="match status" value="1"/>
</dbReference>
<dbReference type="PANTHER" id="PTHR10357:SF210">
    <property type="entry name" value="MALTODEXTRIN GLUCOSIDASE"/>
    <property type="match status" value="1"/>
</dbReference>
<dbReference type="InterPro" id="IPR045857">
    <property type="entry name" value="O16G_dom_2"/>
</dbReference>
<dbReference type="PATRIC" id="fig|1126833.4.peg.201"/>
<dbReference type="Pfam" id="PF16657">
    <property type="entry name" value="Malt_amylase_C"/>
    <property type="match status" value="1"/>
</dbReference>
<evidence type="ECO:0000256" key="3">
    <source>
        <dbReference type="ARBA" id="ARBA00023295"/>
    </source>
</evidence>
<organism evidence="5 6">
    <name type="scientific">Paenibacillus beijingensis</name>
    <dbReference type="NCBI Taxonomy" id="1126833"/>
    <lineage>
        <taxon>Bacteria</taxon>
        <taxon>Bacillati</taxon>
        <taxon>Bacillota</taxon>
        <taxon>Bacilli</taxon>
        <taxon>Bacillales</taxon>
        <taxon>Paenibacillaceae</taxon>
        <taxon>Paenibacillus</taxon>
    </lineage>
</organism>
<dbReference type="InterPro" id="IPR013780">
    <property type="entry name" value="Glyco_hydro_b"/>
</dbReference>
<dbReference type="InterPro" id="IPR032091">
    <property type="entry name" value="Malt_amylase-like_C"/>
</dbReference>
<dbReference type="SUPFAM" id="SSF51011">
    <property type="entry name" value="Glycosyl hydrolase domain"/>
    <property type="match status" value="1"/>
</dbReference>
<dbReference type="SMART" id="SM00642">
    <property type="entry name" value="Aamy"/>
    <property type="match status" value="1"/>
</dbReference>
<dbReference type="STRING" id="1126833.VN24_00885"/>
<feature type="domain" description="Glycosyl hydrolase family 13 catalytic" evidence="4">
    <location>
        <begin position="134"/>
        <end position="503"/>
    </location>
</feature>
<dbReference type="Proteomes" id="UP000032633">
    <property type="component" value="Chromosome"/>
</dbReference>
<dbReference type="Gene3D" id="2.60.40.10">
    <property type="entry name" value="Immunoglobulins"/>
    <property type="match status" value="1"/>
</dbReference>
<dbReference type="SUPFAM" id="SSF51445">
    <property type="entry name" value="(Trans)glycosidases"/>
    <property type="match status" value="1"/>
</dbReference>
<accession>A0A0D5NEU4</accession>
<dbReference type="Gene3D" id="3.90.400.10">
    <property type="entry name" value="Oligo-1,6-glucosidase, Domain 2"/>
    <property type="match status" value="1"/>
</dbReference>
<dbReference type="InterPro" id="IPR006047">
    <property type="entry name" value="GH13_cat_dom"/>
</dbReference>
<dbReference type="GO" id="GO:0005975">
    <property type="term" value="P:carbohydrate metabolic process"/>
    <property type="evidence" value="ECO:0007669"/>
    <property type="project" value="InterPro"/>
</dbReference>
<dbReference type="InterPro" id="IPR013783">
    <property type="entry name" value="Ig-like_fold"/>
</dbReference>
<reference evidence="5 6" key="1">
    <citation type="journal article" date="2015" name="J. Biotechnol.">
        <title>Complete genome sequence of Paenibacillus beijingensis 7188(T) (=DSM 24997(T)), a novel rhizobacterium from jujube garden soil.</title>
        <authorList>
            <person name="Kwak Y."/>
            <person name="Shin J.H."/>
        </authorList>
    </citation>
    <scope>NUCLEOTIDE SEQUENCE [LARGE SCALE GENOMIC DNA]</scope>
    <source>
        <strain evidence="5 6">DSM 24997</strain>
    </source>
</reference>
<keyword evidence="6" id="KW-1185">Reference proteome</keyword>
<dbReference type="KEGG" id="pbj:VN24_00885"/>
<dbReference type="AlphaFoldDB" id="A0A0D5NEU4"/>
<dbReference type="CDD" id="cd11338">
    <property type="entry name" value="AmyAc_CMD"/>
    <property type="match status" value="1"/>
</dbReference>
<keyword evidence="3" id="KW-0326">Glycosidase</keyword>
<comment type="similarity">
    <text evidence="1">Belongs to the glycosyl hydrolase 13 family.</text>
</comment>
<evidence type="ECO:0000256" key="2">
    <source>
        <dbReference type="ARBA" id="ARBA00022801"/>
    </source>
</evidence>
<keyword evidence="2" id="KW-0378">Hydrolase</keyword>
<dbReference type="PANTHER" id="PTHR10357">
    <property type="entry name" value="ALPHA-AMYLASE FAMILY MEMBER"/>
    <property type="match status" value="1"/>
</dbReference>
<dbReference type="InterPro" id="IPR004185">
    <property type="entry name" value="Glyco_hydro_13_lg-like_dom"/>
</dbReference>
<dbReference type="EMBL" id="CP011058">
    <property type="protein sequence ID" value="AJY73443.1"/>
    <property type="molecule type" value="Genomic_DNA"/>
</dbReference>
<proteinExistence type="inferred from homology"/>
<dbReference type="InterPro" id="IPR014756">
    <property type="entry name" value="Ig_E-set"/>
</dbReference>
<dbReference type="GO" id="GO:0004553">
    <property type="term" value="F:hydrolase activity, hydrolyzing O-glycosyl compounds"/>
    <property type="evidence" value="ECO:0007669"/>
    <property type="project" value="InterPro"/>
</dbReference>